<dbReference type="InterPro" id="IPR036526">
    <property type="entry name" value="C-N_Hydrolase_sf"/>
</dbReference>
<evidence type="ECO:0000259" key="1">
    <source>
        <dbReference type="PROSITE" id="PS50263"/>
    </source>
</evidence>
<sequence length="304" mass="33241">MNNPINNTQFTIAAIQMNSQQNTDNNLADIKAAIIDARAQGAQLVVLPENCCSMGEQFATAEQFDALSATLADYARTYGIYVLVGSLPCVYRPDGMVVPDGRLRQVSQLFAPDGKRVARYDKIHLFTATVADKQGNYNEAATFEPGTQTVIAPIEVNNAVYQLGMMVCFDLRFPALAQRLRQAGADILSAPSAFTYLTGQAHWSLLLRARALDSQCMVIGAAQGGDHLYKNGNTRQTWGHTAITAFDGTIINSYDDSALSKQSMGKEAVVQEQQNYEIVLATFDKSAQAQGRQKMPIFDCHRLA</sequence>
<dbReference type="PROSITE" id="PS50263">
    <property type="entry name" value="CN_HYDROLASE"/>
    <property type="match status" value="1"/>
</dbReference>
<accession>A0ABQ3GQM3</accession>
<dbReference type="GO" id="GO:0016787">
    <property type="term" value="F:hydrolase activity"/>
    <property type="evidence" value="ECO:0007669"/>
    <property type="project" value="UniProtKB-KW"/>
</dbReference>
<dbReference type="InterPro" id="IPR003010">
    <property type="entry name" value="C-N_Hydrolase"/>
</dbReference>
<dbReference type="RefSeq" id="WP_189583126.1">
    <property type="nucleotide sequence ID" value="NZ_BMZR01000002.1"/>
</dbReference>
<keyword evidence="3" id="KW-1185">Reference proteome</keyword>
<gene>
    <name evidence="2" type="ORF">GCM10016272_11870</name>
</gene>
<evidence type="ECO:0000313" key="3">
    <source>
        <dbReference type="Proteomes" id="UP000610203"/>
    </source>
</evidence>
<evidence type="ECO:0000313" key="2">
    <source>
        <dbReference type="EMBL" id="GHD30764.1"/>
    </source>
</evidence>
<protein>
    <submittedName>
        <fullName evidence="2">Carbon-nitrogen hydrolase</fullName>
    </submittedName>
</protein>
<dbReference type="Proteomes" id="UP000610203">
    <property type="component" value="Unassembled WGS sequence"/>
</dbReference>
<keyword evidence="2" id="KW-0378">Hydrolase</keyword>
<dbReference type="Gene3D" id="3.60.110.10">
    <property type="entry name" value="Carbon-nitrogen hydrolase"/>
    <property type="match status" value="1"/>
</dbReference>
<feature type="domain" description="CN hydrolase" evidence="1">
    <location>
        <begin position="10"/>
        <end position="285"/>
    </location>
</feature>
<dbReference type="Pfam" id="PF00795">
    <property type="entry name" value="CN_hydrolase"/>
    <property type="match status" value="1"/>
</dbReference>
<dbReference type="PANTHER" id="PTHR23088">
    <property type="entry name" value="NITRILASE-RELATED"/>
    <property type="match status" value="1"/>
</dbReference>
<comment type="caution">
    <text evidence="2">The sequence shown here is derived from an EMBL/GenBank/DDBJ whole genome shotgun (WGS) entry which is preliminary data.</text>
</comment>
<name>A0ABQ3GQM3_9GAMM</name>
<dbReference type="SUPFAM" id="SSF56317">
    <property type="entry name" value="Carbon-nitrogen hydrolase"/>
    <property type="match status" value="1"/>
</dbReference>
<dbReference type="EMBL" id="BMZR01000002">
    <property type="protein sequence ID" value="GHD30764.1"/>
    <property type="molecule type" value="Genomic_DNA"/>
</dbReference>
<reference evidence="3" key="1">
    <citation type="journal article" date="2019" name="Int. J. Syst. Evol. Microbiol.">
        <title>The Global Catalogue of Microorganisms (GCM) 10K type strain sequencing project: providing services to taxonomists for standard genome sequencing and annotation.</title>
        <authorList>
            <consortium name="The Broad Institute Genomics Platform"/>
            <consortium name="The Broad Institute Genome Sequencing Center for Infectious Disease"/>
            <person name="Wu L."/>
            <person name="Ma J."/>
        </authorList>
    </citation>
    <scope>NUCLEOTIDE SEQUENCE [LARGE SCALE GENOMIC DNA]</scope>
    <source>
        <strain evidence="3">KCTC 42280</strain>
    </source>
</reference>
<organism evidence="2 3">
    <name type="scientific">Psychrobacter glaciei</name>
    <dbReference type="NCBI Taxonomy" id="619771"/>
    <lineage>
        <taxon>Bacteria</taxon>
        <taxon>Pseudomonadati</taxon>
        <taxon>Pseudomonadota</taxon>
        <taxon>Gammaproteobacteria</taxon>
        <taxon>Moraxellales</taxon>
        <taxon>Moraxellaceae</taxon>
        <taxon>Psychrobacter</taxon>
    </lineage>
</organism>
<dbReference type="PANTHER" id="PTHR23088:SF27">
    <property type="entry name" value="DEAMINATED GLUTATHIONE AMIDASE"/>
    <property type="match status" value="1"/>
</dbReference>
<proteinExistence type="predicted"/>